<dbReference type="SUPFAM" id="SSF55729">
    <property type="entry name" value="Acyl-CoA N-acyltransferases (Nat)"/>
    <property type="match status" value="1"/>
</dbReference>
<dbReference type="SUPFAM" id="SSF49695">
    <property type="entry name" value="gamma-Crystallin-like"/>
    <property type="match status" value="1"/>
</dbReference>
<dbReference type="EMBL" id="UHJA01000001">
    <property type="protein sequence ID" value="SUP77662.1"/>
    <property type="molecule type" value="Genomic_DNA"/>
</dbReference>
<dbReference type="Gene3D" id="3.40.630.30">
    <property type="match status" value="1"/>
</dbReference>
<evidence type="ECO:0000313" key="2">
    <source>
        <dbReference type="Proteomes" id="UP000254835"/>
    </source>
</evidence>
<protein>
    <submittedName>
        <fullName evidence="1">Beta-gamma-crystallin</fullName>
    </submittedName>
</protein>
<dbReference type="GeneID" id="57905221"/>
<dbReference type="OrthoDB" id="6479700at2"/>
<reference evidence="1 2" key="1">
    <citation type="submission" date="2018-06" db="EMBL/GenBank/DDBJ databases">
        <authorList>
            <consortium name="Pathogen Informatics"/>
            <person name="Doyle S."/>
        </authorList>
    </citation>
    <scope>NUCLEOTIDE SEQUENCE [LARGE SCALE GENOMIC DNA]</scope>
    <source>
        <strain evidence="1 2">NCTC11470</strain>
    </source>
</reference>
<dbReference type="InterPro" id="IPR016181">
    <property type="entry name" value="Acyl_CoA_acyltransferase"/>
</dbReference>
<proteinExistence type="predicted"/>
<sequence>MNKLLLSYLFIIIYSASTNAIVDLSNRPIEELIHLSGKKHLPACFYSEDNFQGEYFCLIAPEMIDLYNTEDKHFNDKITSISIPQDVQVTVYKNDSFNSPHYNLTESANLAELEKIDMAGNISAIKAFESPFFCAQDCVVIKENKIKLDNIFGHYPDLFGDINNFVLTNVNINKNSNFSVSFMAYPQVVIIGKDLFFYTTENREPLHMKLNDNTDNLSLLFKLNGHQLQFQYLEAKATMPLNIPFWINTKYSPEDAAELYITNGVSDNDQGLPPEDTSPLILNKTIMAINKHSHRDKRGTLGIVGCIGIPLLAIYNYVVHGHCNQLDKLVGINEFSHSDGAGKTLVVAGTAPLLPVPEEDSDSSLDNPAPSMLVLTHLNTNMHDQALTLPAAAQTCKTTLEATLSARYPRQTGIRCGSRLSNLLADFTLLFGGGIVDWTIDNLARVVQQINEHGTTGYAGSDQETEDRLVRGVQDAINIVGIEPLIEMLMEAFNYTILNYALYLIFNESQETLASPQVAQDLPLGDYILPLEHYTHPAEPPAPRIRDNDQWFTPEGLYFEITVIPGGDQDISTNLTNEIAEVTNNWHRTYSETAYESDHDGAPLTSRDRTIYAARATSHMLSNLLQDNTSNYQFVVVKLKGKIISVLASRNDDNGEDSYISFSVTDPRYVLHPQENGSVRGAGSAAVRELARYLKEKGKKTLRSQVISQPSAIVKKKLGFHHQEL</sequence>
<accession>A0A380PWR7</accession>
<evidence type="ECO:0000313" key="1">
    <source>
        <dbReference type="EMBL" id="SUP77662.1"/>
    </source>
</evidence>
<organism evidence="1 2">
    <name type="scientific">Yersinia frederiksenii</name>
    <dbReference type="NCBI Taxonomy" id="29484"/>
    <lineage>
        <taxon>Bacteria</taxon>
        <taxon>Pseudomonadati</taxon>
        <taxon>Pseudomonadota</taxon>
        <taxon>Gammaproteobacteria</taxon>
        <taxon>Enterobacterales</taxon>
        <taxon>Yersiniaceae</taxon>
        <taxon>Yersinia</taxon>
    </lineage>
</organism>
<dbReference type="AlphaFoldDB" id="A0A380PWR7"/>
<dbReference type="RefSeq" id="WP_032910574.1">
    <property type="nucleotide sequence ID" value="NZ_CP023964.1"/>
</dbReference>
<name>A0A380PWR7_YERFR</name>
<dbReference type="Gene3D" id="2.60.20.10">
    <property type="entry name" value="Crystallins"/>
    <property type="match status" value="1"/>
</dbReference>
<dbReference type="InterPro" id="IPR011024">
    <property type="entry name" value="G_crystallin-like"/>
</dbReference>
<gene>
    <name evidence="1" type="ORF">NCTC11470_02739</name>
</gene>
<dbReference type="Proteomes" id="UP000254835">
    <property type="component" value="Unassembled WGS sequence"/>
</dbReference>